<proteinExistence type="predicted"/>
<evidence type="ECO:0000313" key="1">
    <source>
        <dbReference type="EMBL" id="GAH87788.1"/>
    </source>
</evidence>
<gene>
    <name evidence="1" type="ORF">S03H2_63832</name>
</gene>
<dbReference type="EMBL" id="BARU01041390">
    <property type="protein sequence ID" value="GAH87788.1"/>
    <property type="molecule type" value="Genomic_DNA"/>
</dbReference>
<feature type="non-terminal residue" evidence="1">
    <location>
        <position position="49"/>
    </location>
</feature>
<dbReference type="AlphaFoldDB" id="X1L0Q9"/>
<name>X1L0Q9_9ZZZZ</name>
<protein>
    <submittedName>
        <fullName evidence="1">Uncharacterized protein</fullName>
    </submittedName>
</protein>
<sequence>MIDFSEEIGKTLQKYLEVALALNSFSLHETFTVSQLAARAGVHHTTAKK</sequence>
<accession>X1L0Q9</accession>
<reference evidence="1" key="1">
    <citation type="journal article" date="2014" name="Front. Microbiol.">
        <title>High frequency of phylogenetically diverse reductive dehalogenase-homologous genes in deep subseafloor sedimentary metagenomes.</title>
        <authorList>
            <person name="Kawai M."/>
            <person name="Futagami T."/>
            <person name="Toyoda A."/>
            <person name="Takaki Y."/>
            <person name="Nishi S."/>
            <person name="Hori S."/>
            <person name="Arai W."/>
            <person name="Tsubouchi T."/>
            <person name="Morono Y."/>
            <person name="Uchiyama I."/>
            <person name="Ito T."/>
            <person name="Fujiyama A."/>
            <person name="Inagaki F."/>
            <person name="Takami H."/>
        </authorList>
    </citation>
    <scope>NUCLEOTIDE SEQUENCE</scope>
    <source>
        <strain evidence="1">Expedition CK06-06</strain>
    </source>
</reference>
<comment type="caution">
    <text evidence="1">The sequence shown here is derived from an EMBL/GenBank/DDBJ whole genome shotgun (WGS) entry which is preliminary data.</text>
</comment>
<organism evidence="1">
    <name type="scientific">marine sediment metagenome</name>
    <dbReference type="NCBI Taxonomy" id="412755"/>
    <lineage>
        <taxon>unclassified sequences</taxon>
        <taxon>metagenomes</taxon>
        <taxon>ecological metagenomes</taxon>
    </lineage>
</organism>